<dbReference type="RefSeq" id="WP_067975265.1">
    <property type="nucleotide sequence ID" value="NZ_CAJHKM010000002.1"/>
</dbReference>
<reference evidence="9 11" key="3">
    <citation type="submission" date="2017-12" db="EMBL/GenBank/DDBJ databases">
        <title>Phylogenetic diversity of female urinary microbiome.</title>
        <authorList>
            <person name="Thomas-White K."/>
            <person name="Wolfe A.J."/>
        </authorList>
    </citation>
    <scope>NUCLEOTIDE SEQUENCE [LARGE SCALE GENOMIC DNA]</scope>
    <source>
        <strain evidence="9 11">UMB0139</strain>
    </source>
</reference>
<dbReference type="GO" id="GO:0006729">
    <property type="term" value="P:tetrahydrobiopterin biosynthetic process"/>
    <property type="evidence" value="ECO:0007669"/>
    <property type="project" value="TreeGrafter"/>
</dbReference>
<dbReference type="InterPro" id="IPR001474">
    <property type="entry name" value="GTP_CycHdrlase_I"/>
</dbReference>
<keyword evidence="6" id="KW-0479">Metal-binding</keyword>
<dbReference type="GO" id="GO:0005737">
    <property type="term" value="C:cytoplasm"/>
    <property type="evidence" value="ECO:0007669"/>
    <property type="project" value="TreeGrafter"/>
</dbReference>
<sequence length="185" mass="20724">MDKVKIEQAIRDLLIGIGEDPDREGLQETPKRVAKMYAELLDGYQRTPAQHMEKQFTAEDSELVLVKDIPFHSMCEHHLLPFYGVGHIAYVPGADKVVGLSKLARILEDISLRLQLQEQITTEVAHTIADNLEVEGVFVVLEAEHMCMSIRGVHKEGASTVTKSALGCFKENSELRKEVLSMIRA</sequence>
<dbReference type="KEGG" id="asan:AWM72_06845"/>
<dbReference type="PANTHER" id="PTHR11109">
    <property type="entry name" value="GTP CYCLOHYDROLASE I"/>
    <property type="match status" value="1"/>
</dbReference>
<dbReference type="Proteomes" id="UP000234239">
    <property type="component" value="Unassembled WGS sequence"/>
</dbReference>
<dbReference type="PANTHER" id="PTHR11109:SF7">
    <property type="entry name" value="GTP CYCLOHYDROLASE 1"/>
    <property type="match status" value="1"/>
</dbReference>
<evidence type="ECO:0000256" key="4">
    <source>
        <dbReference type="ARBA" id="ARBA00022801"/>
    </source>
</evidence>
<name>A0A0X8FBV1_9LACT</name>
<dbReference type="NCBIfam" id="NF006826">
    <property type="entry name" value="PRK09347.1-3"/>
    <property type="match status" value="1"/>
</dbReference>
<reference evidence="10" key="2">
    <citation type="submission" date="2016-01" db="EMBL/GenBank/DDBJ databases">
        <title>Six Aerococcus type strain genome sequencing and assembly using PacBio and Illumina Hiseq.</title>
        <authorList>
            <person name="Carkaci D."/>
            <person name="Dargis R."/>
            <person name="Nielsen X.C."/>
            <person name="Skovgaard O."/>
            <person name="Fuursted K."/>
            <person name="Christensen J.J."/>
        </authorList>
    </citation>
    <scope>NUCLEOTIDE SEQUENCE [LARGE SCALE GENOMIC DNA]</scope>
    <source>
        <strain evidence="10">CCUG43001</strain>
    </source>
</reference>
<dbReference type="EMBL" id="CP014160">
    <property type="protein sequence ID" value="AMB94484.1"/>
    <property type="molecule type" value="Genomic_DNA"/>
</dbReference>
<evidence type="ECO:0000256" key="5">
    <source>
        <dbReference type="ARBA" id="ARBA00023134"/>
    </source>
</evidence>
<dbReference type="Pfam" id="PF01227">
    <property type="entry name" value="GTP_cyclohydroI"/>
    <property type="match status" value="1"/>
</dbReference>
<keyword evidence="3 6" id="KW-0554">One-carbon metabolism</keyword>
<keyword evidence="10" id="KW-1185">Reference proteome</keyword>
<dbReference type="EC" id="3.5.4.16" evidence="6"/>
<dbReference type="GeneID" id="92903781"/>
<dbReference type="GO" id="GO:0008270">
    <property type="term" value="F:zinc ion binding"/>
    <property type="evidence" value="ECO:0007669"/>
    <property type="project" value="UniProtKB-UniRule"/>
</dbReference>
<dbReference type="InterPro" id="IPR043133">
    <property type="entry name" value="GTP-CH-I_C/QueF"/>
</dbReference>
<feature type="domain" description="GTP cyclohydrolase I" evidence="7">
    <location>
        <begin position="6"/>
        <end position="184"/>
    </location>
</feature>
<comment type="subunit">
    <text evidence="6">Homopolymer.</text>
</comment>
<reference evidence="8 10" key="1">
    <citation type="journal article" date="2016" name="Genome Announc.">
        <title>Complete Genome Sequences of Aerococcus christensenii CCUG 28831T, Aerococcus sanguinicola CCUG 43001T, Aerococcus urinae CCUG 36881T, Aerococcus urinaeequi CCUG 28094T, Aerococcus urinaehominis CCUG 42038 BT, and Aerococcus viridans CCUG 4311T.</title>
        <authorList>
            <person name="Carkaci D."/>
            <person name="Dargis R."/>
            <person name="Nielsen X.C."/>
            <person name="Skovgaard O."/>
            <person name="Fuursted K."/>
            <person name="Christensen J.J."/>
        </authorList>
    </citation>
    <scope>NUCLEOTIDE SEQUENCE [LARGE SCALE GENOMIC DNA]</scope>
    <source>
        <strain evidence="8 10">CCUG43001</strain>
    </source>
</reference>
<comment type="similarity">
    <text evidence="6">Belongs to the GTP cyclohydrolase I family.</text>
</comment>
<accession>A0A0X8FBV1</accession>
<feature type="binding site" evidence="6">
    <location>
        <position position="147"/>
    </location>
    <ligand>
        <name>Zn(2+)</name>
        <dbReference type="ChEBI" id="CHEBI:29105"/>
    </ligand>
</feature>
<dbReference type="Gene3D" id="1.10.286.10">
    <property type="match status" value="1"/>
</dbReference>
<evidence type="ECO:0000259" key="7">
    <source>
        <dbReference type="Pfam" id="PF01227"/>
    </source>
</evidence>
<keyword evidence="6" id="KW-0862">Zinc</keyword>
<dbReference type="SUPFAM" id="SSF55620">
    <property type="entry name" value="Tetrahydrobiopterin biosynthesis enzymes-like"/>
    <property type="match status" value="1"/>
</dbReference>
<dbReference type="Gene3D" id="3.30.1130.10">
    <property type="match status" value="1"/>
</dbReference>
<dbReference type="OrthoDB" id="9801207at2"/>
<protein>
    <recommendedName>
        <fullName evidence="6">GTP cyclohydrolase 1</fullName>
        <ecNumber evidence="6">3.5.4.16</ecNumber>
    </recommendedName>
    <alternativeName>
        <fullName evidence="6">GTP cyclohydrolase I</fullName>
        <shortName evidence="6">GTP-CH-I</shortName>
    </alternativeName>
</protein>
<organism evidence="8 10">
    <name type="scientific">Aerococcus sanguinicola</name>
    <dbReference type="NCBI Taxonomy" id="119206"/>
    <lineage>
        <taxon>Bacteria</taxon>
        <taxon>Bacillati</taxon>
        <taxon>Bacillota</taxon>
        <taxon>Bacilli</taxon>
        <taxon>Lactobacillales</taxon>
        <taxon>Aerococcaceae</taxon>
        <taxon>Aerococcus</taxon>
    </lineage>
</organism>
<feature type="binding site" evidence="6">
    <location>
        <position position="78"/>
    </location>
    <ligand>
        <name>Zn(2+)</name>
        <dbReference type="ChEBI" id="CHEBI:29105"/>
    </ligand>
</feature>
<dbReference type="FunFam" id="3.30.1130.10:FF:000001">
    <property type="entry name" value="GTP cyclohydrolase 1"/>
    <property type="match status" value="1"/>
</dbReference>
<dbReference type="InterPro" id="IPR020602">
    <property type="entry name" value="GTP_CycHdrlase_I_dom"/>
</dbReference>
<gene>
    <name evidence="6 9" type="primary">folE</name>
    <name evidence="8" type="ORF">AWM72_06845</name>
    <name evidence="9" type="ORF">CYJ28_02915</name>
</gene>
<evidence type="ECO:0000313" key="8">
    <source>
        <dbReference type="EMBL" id="AMB94484.1"/>
    </source>
</evidence>
<dbReference type="Proteomes" id="UP000069912">
    <property type="component" value="Chromosome"/>
</dbReference>
<dbReference type="AlphaFoldDB" id="A0A0X8FBV1"/>
<dbReference type="GO" id="GO:0046654">
    <property type="term" value="P:tetrahydrofolate biosynthetic process"/>
    <property type="evidence" value="ECO:0007669"/>
    <property type="project" value="UniProtKB-UniRule"/>
</dbReference>
<dbReference type="HAMAP" id="MF_00223">
    <property type="entry name" value="FolE"/>
    <property type="match status" value="1"/>
</dbReference>
<evidence type="ECO:0000256" key="1">
    <source>
        <dbReference type="ARBA" id="ARBA00001052"/>
    </source>
</evidence>
<evidence type="ECO:0000313" key="11">
    <source>
        <dbReference type="Proteomes" id="UP000234239"/>
    </source>
</evidence>
<dbReference type="PROSITE" id="PS00859">
    <property type="entry name" value="GTP_CYCLOHYDROL_1_1"/>
    <property type="match status" value="1"/>
</dbReference>
<dbReference type="NCBIfam" id="NF006825">
    <property type="entry name" value="PRK09347.1-2"/>
    <property type="match status" value="1"/>
</dbReference>
<dbReference type="EMBL" id="PKGY01000001">
    <property type="protein sequence ID" value="PKZ23522.1"/>
    <property type="molecule type" value="Genomic_DNA"/>
</dbReference>
<evidence type="ECO:0000256" key="2">
    <source>
        <dbReference type="ARBA" id="ARBA00005080"/>
    </source>
</evidence>
<comment type="catalytic activity">
    <reaction evidence="1 6">
        <text>GTP + H2O = 7,8-dihydroneopterin 3'-triphosphate + formate + H(+)</text>
        <dbReference type="Rhea" id="RHEA:17473"/>
        <dbReference type="ChEBI" id="CHEBI:15377"/>
        <dbReference type="ChEBI" id="CHEBI:15378"/>
        <dbReference type="ChEBI" id="CHEBI:15740"/>
        <dbReference type="ChEBI" id="CHEBI:37565"/>
        <dbReference type="ChEBI" id="CHEBI:58462"/>
        <dbReference type="EC" id="3.5.4.16"/>
    </reaction>
</comment>
<dbReference type="NCBIfam" id="TIGR00063">
    <property type="entry name" value="folE"/>
    <property type="match status" value="1"/>
</dbReference>
<evidence type="ECO:0000256" key="3">
    <source>
        <dbReference type="ARBA" id="ARBA00022563"/>
    </source>
</evidence>
<dbReference type="FunFam" id="1.10.286.10:FF:000001">
    <property type="entry name" value="GTP cyclohydrolase 1"/>
    <property type="match status" value="1"/>
</dbReference>
<dbReference type="GO" id="GO:0005525">
    <property type="term" value="F:GTP binding"/>
    <property type="evidence" value="ECO:0007669"/>
    <property type="project" value="UniProtKB-KW"/>
</dbReference>
<feature type="binding site" evidence="6">
    <location>
        <position position="75"/>
    </location>
    <ligand>
        <name>Zn(2+)</name>
        <dbReference type="ChEBI" id="CHEBI:29105"/>
    </ligand>
</feature>
<comment type="pathway">
    <text evidence="2 6">Cofactor biosynthesis; 7,8-dihydroneopterin triphosphate biosynthesis; 7,8-dihydroneopterin triphosphate from GTP: step 1/1.</text>
</comment>
<dbReference type="InterPro" id="IPR018234">
    <property type="entry name" value="GTP_CycHdrlase_I_CS"/>
</dbReference>
<dbReference type="GO" id="GO:0006730">
    <property type="term" value="P:one-carbon metabolic process"/>
    <property type="evidence" value="ECO:0007669"/>
    <property type="project" value="UniProtKB-UniRule"/>
</dbReference>
<evidence type="ECO:0000256" key="6">
    <source>
        <dbReference type="HAMAP-Rule" id="MF_00223"/>
    </source>
</evidence>
<keyword evidence="6" id="KW-0547">Nucleotide-binding</keyword>
<keyword evidence="5 6" id="KW-0342">GTP-binding</keyword>
<evidence type="ECO:0000313" key="9">
    <source>
        <dbReference type="EMBL" id="PKZ23522.1"/>
    </source>
</evidence>
<dbReference type="UniPathway" id="UPA00848">
    <property type="reaction ID" value="UER00151"/>
</dbReference>
<keyword evidence="4 6" id="KW-0378">Hydrolase</keyword>
<proteinExistence type="inferred from homology"/>
<dbReference type="GO" id="GO:0003934">
    <property type="term" value="F:GTP cyclohydrolase I activity"/>
    <property type="evidence" value="ECO:0007669"/>
    <property type="project" value="UniProtKB-UniRule"/>
</dbReference>
<evidence type="ECO:0000313" key="10">
    <source>
        <dbReference type="Proteomes" id="UP000069912"/>
    </source>
</evidence>
<dbReference type="InterPro" id="IPR043134">
    <property type="entry name" value="GTP-CH-I_N"/>
</dbReference>